<gene>
    <name evidence="2" type="ORF">BXYJ_LOCUS6130</name>
</gene>
<evidence type="ECO:0000256" key="1">
    <source>
        <dbReference type="SAM" id="Phobius"/>
    </source>
</evidence>
<feature type="transmembrane region" description="Helical" evidence="1">
    <location>
        <begin position="53"/>
        <end position="78"/>
    </location>
</feature>
<dbReference type="Proteomes" id="UP000095284">
    <property type="component" value="Unplaced"/>
</dbReference>
<reference evidence="2" key="2">
    <citation type="submission" date="2020-09" db="EMBL/GenBank/DDBJ databases">
        <authorList>
            <person name="Kikuchi T."/>
        </authorList>
    </citation>
    <scope>NUCLEOTIDE SEQUENCE</scope>
    <source>
        <strain evidence="2">Ka4C1</strain>
    </source>
</reference>
<dbReference type="PANTHER" id="PTHR22941:SF26">
    <property type="entry name" value="SERPENTINE RECEPTOR, CLASS H"/>
    <property type="match status" value="1"/>
</dbReference>
<dbReference type="Proteomes" id="UP000659654">
    <property type="component" value="Unassembled WGS sequence"/>
</dbReference>
<dbReference type="Pfam" id="PF10318">
    <property type="entry name" value="7TM_GPCR_Srh"/>
    <property type="match status" value="1"/>
</dbReference>
<feature type="transmembrane region" description="Helical" evidence="1">
    <location>
        <begin position="205"/>
        <end position="232"/>
    </location>
</feature>
<dbReference type="OrthoDB" id="10651813at2759"/>
<dbReference type="PANTHER" id="PTHR22941">
    <property type="entry name" value="SERPENTINE RECEPTOR"/>
    <property type="match status" value="1"/>
</dbReference>
<evidence type="ECO:0000313" key="4">
    <source>
        <dbReference type="Proteomes" id="UP000659654"/>
    </source>
</evidence>
<keyword evidence="1" id="KW-0812">Transmembrane</keyword>
<proteinExistence type="predicted"/>
<dbReference type="InterPro" id="IPR019422">
    <property type="entry name" value="7TM_GPCR_serpentine_rcpt_Srh"/>
</dbReference>
<dbReference type="Proteomes" id="UP000582659">
    <property type="component" value="Unassembled WGS sequence"/>
</dbReference>
<dbReference type="InterPro" id="IPR053220">
    <property type="entry name" value="Nematode_rcpt-like_serp_H"/>
</dbReference>
<organism evidence="3 5">
    <name type="scientific">Bursaphelenchus xylophilus</name>
    <name type="common">Pinewood nematode worm</name>
    <name type="synonym">Aphelenchoides xylophilus</name>
    <dbReference type="NCBI Taxonomy" id="6326"/>
    <lineage>
        <taxon>Eukaryota</taxon>
        <taxon>Metazoa</taxon>
        <taxon>Ecdysozoa</taxon>
        <taxon>Nematoda</taxon>
        <taxon>Chromadorea</taxon>
        <taxon>Rhabditida</taxon>
        <taxon>Tylenchina</taxon>
        <taxon>Tylenchomorpha</taxon>
        <taxon>Aphelenchoidea</taxon>
        <taxon>Aphelenchoididae</taxon>
        <taxon>Bursaphelenchus</taxon>
    </lineage>
</organism>
<dbReference type="EMBL" id="CAJFCV020000003">
    <property type="protein sequence ID" value="CAG9106398.1"/>
    <property type="molecule type" value="Genomic_DNA"/>
</dbReference>
<dbReference type="EMBL" id="CAJFDI010000003">
    <property type="protein sequence ID" value="CAD5220341.1"/>
    <property type="molecule type" value="Genomic_DNA"/>
</dbReference>
<keyword evidence="1" id="KW-0472">Membrane</keyword>
<reference evidence="5" key="1">
    <citation type="submission" date="2016-11" db="UniProtKB">
        <authorList>
            <consortium name="WormBaseParasite"/>
        </authorList>
    </citation>
    <scope>IDENTIFICATION</scope>
</reference>
<dbReference type="WBParaSite" id="BXY_0614100.1">
    <property type="protein sequence ID" value="BXY_0614100.1"/>
    <property type="gene ID" value="BXY_0614100"/>
</dbReference>
<feature type="transmembrane region" description="Helical" evidence="1">
    <location>
        <begin position="98"/>
        <end position="116"/>
    </location>
</feature>
<dbReference type="eggNOG" id="ENOG502R0XV">
    <property type="taxonomic scope" value="Eukaryota"/>
</dbReference>
<sequence>MYYLCIYEACNLQIFDFSFCFTLGVLVKPNPLFPIAGGYIEGPIRYLGDTGAVLALLLIINTAGYCLSTQCCCLAYRFAVLQNSQWWMNLVLSWKSWVYGYLISAFVSAVSVFIFARLQPSQERVRELLTADCQILGLPLPNFNGTVILYVDYRSEYGLAAGVFITVGFFIAEVVSLGFVFVLLRMLEAKKESFSKITYKLHRQLTIALGVQLLTPFLFIVLPVSYGVIQIFRWKLSLDAGRMIINFIELYGCSNSLVTLYFIKPYRDFLLSKIRAFIQFVSVGRLCKEVPIVMVSAPESTVISALM</sequence>
<dbReference type="AlphaFoldDB" id="A0A1I7RZH0"/>
<evidence type="ECO:0000313" key="5">
    <source>
        <dbReference type="WBParaSite" id="BXY_0614100.1"/>
    </source>
</evidence>
<accession>A0A1I7RZH0</accession>
<keyword evidence="4" id="KW-1185">Reference proteome</keyword>
<protein>
    <submittedName>
        <fullName evidence="2">(pine wood nematode) hypothetical protein</fullName>
    </submittedName>
</protein>
<evidence type="ECO:0000313" key="3">
    <source>
        <dbReference type="Proteomes" id="UP000095284"/>
    </source>
</evidence>
<keyword evidence="1" id="KW-1133">Transmembrane helix</keyword>
<name>A0A1I7RZH0_BURXY</name>
<feature type="transmembrane region" description="Helical" evidence="1">
    <location>
        <begin position="244"/>
        <end position="263"/>
    </location>
</feature>
<feature type="transmembrane region" description="Helical" evidence="1">
    <location>
        <begin position="157"/>
        <end position="184"/>
    </location>
</feature>
<evidence type="ECO:0000313" key="2">
    <source>
        <dbReference type="EMBL" id="CAD5220341.1"/>
    </source>
</evidence>